<gene>
    <name evidence="2" type="ORF">C6P61_17535</name>
</gene>
<feature type="chain" id="PRO_5015431248" evidence="1">
    <location>
        <begin position="28"/>
        <end position="97"/>
    </location>
</feature>
<dbReference type="AlphaFoldDB" id="A0A2S9K9T4"/>
<keyword evidence="1" id="KW-0732">Signal</keyword>
<name>A0A2S9K9T4_9BURK</name>
<evidence type="ECO:0000313" key="3">
    <source>
        <dbReference type="Proteomes" id="UP000238326"/>
    </source>
</evidence>
<reference evidence="2 3" key="1">
    <citation type="submission" date="2018-03" db="EMBL/GenBank/DDBJ databases">
        <title>Comparative genomics illustrates the genes involved in a hyperalkaliphilic mechanisms of Serpentinomonas isolated from highly-alkaline calcium-rich serpentinized springs.</title>
        <authorList>
            <person name="Suzuki S."/>
            <person name="Ishii S."/>
            <person name="Walworth N."/>
            <person name="Bird L."/>
            <person name="Kuenen J.G."/>
            <person name="Nealson K.H."/>
        </authorList>
    </citation>
    <scope>NUCLEOTIDE SEQUENCE [LARGE SCALE GENOMIC DNA]</scope>
    <source>
        <strain evidence="2 3">83</strain>
    </source>
</reference>
<accession>A0A2S9K9T4</accession>
<evidence type="ECO:0000256" key="1">
    <source>
        <dbReference type="SAM" id="SignalP"/>
    </source>
</evidence>
<feature type="non-terminal residue" evidence="2">
    <location>
        <position position="97"/>
    </location>
</feature>
<organism evidence="2 3">
    <name type="scientific">Malikia spinosa</name>
    <dbReference type="NCBI Taxonomy" id="86180"/>
    <lineage>
        <taxon>Bacteria</taxon>
        <taxon>Pseudomonadati</taxon>
        <taxon>Pseudomonadota</taxon>
        <taxon>Betaproteobacteria</taxon>
        <taxon>Burkholderiales</taxon>
        <taxon>Comamonadaceae</taxon>
        <taxon>Malikia</taxon>
    </lineage>
</organism>
<dbReference type="Proteomes" id="UP000238326">
    <property type="component" value="Unassembled WGS sequence"/>
</dbReference>
<protein>
    <submittedName>
        <fullName evidence="2">TonB-dependent receptor</fullName>
    </submittedName>
</protein>
<dbReference type="SUPFAM" id="SSF56935">
    <property type="entry name" value="Porins"/>
    <property type="match status" value="1"/>
</dbReference>
<proteinExistence type="predicted"/>
<evidence type="ECO:0000313" key="2">
    <source>
        <dbReference type="EMBL" id="PRD67233.1"/>
    </source>
</evidence>
<keyword evidence="2" id="KW-0675">Receptor</keyword>
<dbReference type="EMBL" id="PVLR01000102">
    <property type="protein sequence ID" value="PRD67233.1"/>
    <property type="molecule type" value="Genomic_DNA"/>
</dbReference>
<keyword evidence="3" id="KW-1185">Reference proteome</keyword>
<comment type="caution">
    <text evidence="2">The sequence shown here is derived from an EMBL/GenBank/DDBJ whole genome shotgun (WGS) entry which is preliminary data.</text>
</comment>
<sequence>MSPLKTSLTQPRLFALAWLAAFPAAHAQSPDTVAQLPSVTVSAERELPLPQPTAEYQAEQLVSRRAATSDTASLLQDIPGVSLYGAGGASSLPVIHG</sequence>
<feature type="signal peptide" evidence="1">
    <location>
        <begin position="1"/>
        <end position="27"/>
    </location>
</feature>